<accession>A0AAV3YIY1</accession>
<evidence type="ECO:0000313" key="3">
    <source>
        <dbReference type="Proteomes" id="UP000735302"/>
    </source>
</evidence>
<comment type="caution">
    <text evidence="2">The sequence shown here is derived from an EMBL/GenBank/DDBJ whole genome shotgun (WGS) entry which is preliminary data.</text>
</comment>
<reference evidence="2 3" key="1">
    <citation type="journal article" date="2021" name="Elife">
        <title>Chloroplast acquisition without the gene transfer in kleptoplastic sea slugs, Plakobranchus ocellatus.</title>
        <authorList>
            <person name="Maeda T."/>
            <person name="Takahashi S."/>
            <person name="Yoshida T."/>
            <person name="Shimamura S."/>
            <person name="Takaki Y."/>
            <person name="Nagai Y."/>
            <person name="Toyoda A."/>
            <person name="Suzuki Y."/>
            <person name="Arimoto A."/>
            <person name="Ishii H."/>
            <person name="Satoh N."/>
            <person name="Nishiyama T."/>
            <person name="Hasebe M."/>
            <person name="Maruyama T."/>
            <person name="Minagawa J."/>
            <person name="Obokata J."/>
            <person name="Shigenobu S."/>
        </authorList>
    </citation>
    <scope>NUCLEOTIDE SEQUENCE [LARGE SCALE GENOMIC DNA]</scope>
</reference>
<dbReference type="EMBL" id="BLXT01000977">
    <property type="protein sequence ID" value="GFN82331.1"/>
    <property type="molecule type" value="Genomic_DNA"/>
</dbReference>
<name>A0AAV3YIY1_9GAST</name>
<proteinExistence type="predicted"/>
<gene>
    <name evidence="2" type="ORF">PoB_000883700</name>
</gene>
<evidence type="ECO:0000256" key="1">
    <source>
        <dbReference type="SAM" id="MobiDB-lite"/>
    </source>
</evidence>
<sequence length="110" mass="12705">MLKKAAVPAEHCLPVLEEEVRQAMQSLKEGKSSCGGYAPAEILRRESKEYTKVVQNHRKYSMRRDSQSNELNPWDNKSRSSQSEKSAMRRYNAMVNSRSTTMSIFLIYDE</sequence>
<feature type="region of interest" description="Disordered" evidence="1">
    <location>
        <begin position="55"/>
        <end position="89"/>
    </location>
</feature>
<protein>
    <submittedName>
        <fullName evidence="2">Uncharacterized protein</fullName>
    </submittedName>
</protein>
<organism evidence="2 3">
    <name type="scientific">Plakobranchus ocellatus</name>
    <dbReference type="NCBI Taxonomy" id="259542"/>
    <lineage>
        <taxon>Eukaryota</taxon>
        <taxon>Metazoa</taxon>
        <taxon>Spiralia</taxon>
        <taxon>Lophotrochozoa</taxon>
        <taxon>Mollusca</taxon>
        <taxon>Gastropoda</taxon>
        <taxon>Heterobranchia</taxon>
        <taxon>Euthyneura</taxon>
        <taxon>Panpulmonata</taxon>
        <taxon>Sacoglossa</taxon>
        <taxon>Placobranchoidea</taxon>
        <taxon>Plakobranchidae</taxon>
        <taxon>Plakobranchus</taxon>
    </lineage>
</organism>
<keyword evidence="3" id="KW-1185">Reference proteome</keyword>
<dbReference type="AlphaFoldDB" id="A0AAV3YIY1"/>
<dbReference type="Proteomes" id="UP000735302">
    <property type="component" value="Unassembled WGS sequence"/>
</dbReference>
<evidence type="ECO:0000313" key="2">
    <source>
        <dbReference type="EMBL" id="GFN82331.1"/>
    </source>
</evidence>